<dbReference type="InterPro" id="IPR028082">
    <property type="entry name" value="Peripla_BP_I"/>
</dbReference>
<gene>
    <name evidence="6" type="primary">Acey_s0066.g3699</name>
    <name evidence="6" type="ORF">Y032_0066g3699</name>
</gene>
<keyword evidence="3" id="KW-1133">Transmembrane helix</keyword>
<evidence type="ECO:0000259" key="5">
    <source>
        <dbReference type="Pfam" id="PF01094"/>
    </source>
</evidence>
<evidence type="ECO:0000313" key="7">
    <source>
        <dbReference type="Proteomes" id="UP000024635"/>
    </source>
</evidence>
<comment type="subcellular location">
    <subcellularLocation>
        <location evidence="1">Membrane</location>
    </subcellularLocation>
</comment>
<dbReference type="GO" id="GO:0007165">
    <property type="term" value="P:signal transduction"/>
    <property type="evidence" value="ECO:0007669"/>
    <property type="project" value="TreeGrafter"/>
</dbReference>
<dbReference type="PANTHER" id="PTHR44755:SF8">
    <property type="entry name" value="RECEPTOR LIGAND BINDING REGION DOMAIN-CONTAINING PROTEIN"/>
    <property type="match status" value="1"/>
</dbReference>
<dbReference type="GO" id="GO:0016020">
    <property type="term" value="C:membrane"/>
    <property type="evidence" value="ECO:0007669"/>
    <property type="project" value="UniProtKB-SubCell"/>
</dbReference>
<keyword evidence="2" id="KW-0812">Transmembrane</keyword>
<dbReference type="GO" id="GO:0038023">
    <property type="term" value="F:signaling receptor activity"/>
    <property type="evidence" value="ECO:0007669"/>
    <property type="project" value="TreeGrafter"/>
</dbReference>
<evidence type="ECO:0000256" key="3">
    <source>
        <dbReference type="ARBA" id="ARBA00022989"/>
    </source>
</evidence>
<dbReference type="AlphaFoldDB" id="A0A016U0D3"/>
<evidence type="ECO:0000256" key="1">
    <source>
        <dbReference type="ARBA" id="ARBA00004370"/>
    </source>
</evidence>
<dbReference type="STRING" id="53326.A0A016U0D3"/>
<dbReference type="InterPro" id="IPR052612">
    <property type="entry name" value="ANP_Clearance_Receptor"/>
</dbReference>
<dbReference type="InterPro" id="IPR001828">
    <property type="entry name" value="ANF_lig-bd_rcpt"/>
</dbReference>
<evidence type="ECO:0000256" key="2">
    <source>
        <dbReference type="ARBA" id="ARBA00022692"/>
    </source>
</evidence>
<keyword evidence="4" id="KW-0472">Membrane</keyword>
<dbReference type="CDD" id="cd06352">
    <property type="entry name" value="PBP1_NPR_GC-like"/>
    <property type="match status" value="1"/>
</dbReference>
<reference evidence="7" key="1">
    <citation type="journal article" date="2015" name="Nat. Genet.">
        <title>The genome and transcriptome of the zoonotic hookworm Ancylostoma ceylanicum identify infection-specific gene families.</title>
        <authorList>
            <person name="Schwarz E.M."/>
            <person name="Hu Y."/>
            <person name="Antoshechkin I."/>
            <person name="Miller M.M."/>
            <person name="Sternberg P.W."/>
            <person name="Aroian R.V."/>
        </authorList>
    </citation>
    <scope>NUCLEOTIDE SEQUENCE</scope>
    <source>
        <strain evidence="7">HY135</strain>
    </source>
</reference>
<accession>A0A016U0D3</accession>
<evidence type="ECO:0000256" key="4">
    <source>
        <dbReference type="ARBA" id="ARBA00023136"/>
    </source>
</evidence>
<proteinExistence type="predicted"/>
<dbReference type="Gene3D" id="3.40.50.2300">
    <property type="match status" value="1"/>
</dbReference>
<dbReference type="EMBL" id="JARK01001402">
    <property type="protein sequence ID" value="EYC08322.1"/>
    <property type="molecule type" value="Genomic_DNA"/>
</dbReference>
<evidence type="ECO:0000313" key="6">
    <source>
        <dbReference type="EMBL" id="EYC08322.1"/>
    </source>
</evidence>
<dbReference type="OrthoDB" id="5855204at2759"/>
<feature type="domain" description="Receptor ligand binding region" evidence="5">
    <location>
        <begin position="55"/>
        <end position="233"/>
    </location>
</feature>
<sequence>MRVAPRIRLHLNIVEALNAYVPYTVTFGEHPMNQVTVGIIAAEHLLPQSIAWSLCGGSVGLALDKLREEYNLDDFDFRFLVGYSECDLAKTLGLGIEYLSKQQADVVIGPPCSKAGVIMAHLSNIYQAAWMGWGYVISPELALADKYPFVTTLIAPSQTIGISAVQLLSEFNWDIISILYTSNDSYFCDDIIGSFMDAVNDPDTFTPRIAVKQVIDVGNNDSFTRIMEQVQTRSRGKDTQSCTIYLDTTLSLSLI</sequence>
<comment type="caution">
    <text evidence="6">The sequence shown here is derived from an EMBL/GenBank/DDBJ whole genome shotgun (WGS) entry which is preliminary data.</text>
</comment>
<name>A0A016U0D3_9BILA</name>
<organism evidence="6 7">
    <name type="scientific">Ancylostoma ceylanicum</name>
    <dbReference type="NCBI Taxonomy" id="53326"/>
    <lineage>
        <taxon>Eukaryota</taxon>
        <taxon>Metazoa</taxon>
        <taxon>Ecdysozoa</taxon>
        <taxon>Nematoda</taxon>
        <taxon>Chromadorea</taxon>
        <taxon>Rhabditida</taxon>
        <taxon>Rhabditina</taxon>
        <taxon>Rhabditomorpha</taxon>
        <taxon>Strongyloidea</taxon>
        <taxon>Ancylostomatidae</taxon>
        <taxon>Ancylostomatinae</taxon>
        <taxon>Ancylostoma</taxon>
    </lineage>
</organism>
<dbReference type="PANTHER" id="PTHR44755">
    <property type="entry name" value="NATRIURETIC PEPTIDE RECEPTOR 3-RELATED"/>
    <property type="match status" value="1"/>
</dbReference>
<dbReference type="GO" id="GO:0017046">
    <property type="term" value="F:peptide hormone binding"/>
    <property type="evidence" value="ECO:0007669"/>
    <property type="project" value="TreeGrafter"/>
</dbReference>
<dbReference type="Pfam" id="PF01094">
    <property type="entry name" value="ANF_receptor"/>
    <property type="match status" value="1"/>
</dbReference>
<dbReference type="SUPFAM" id="SSF53822">
    <property type="entry name" value="Periplasmic binding protein-like I"/>
    <property type="match status" value="1"/>
</dbReference>
<protein>
    <recommendedName>
        <fullName evidence="5">Receptor ligand binding region domain-containing protein</fullName>
    </recommendedName>
</protein>
<keyword evidence="7" id="KW-1185">Reference proteome</keyword>
<dbReference type="Proteomes" id="UP000024635">
    <property type="component" value="Unassembled WGS sequence"/>
</dbReference>